<dbReference type="RefSeq" id="WP_253446888.1">
    <property type="nucleotide sequence ID" value="NZ_JALJYF010000001.1"/>
</dbReference>
<sequence>MDEANPNNSHFYRKTIRIADLELDPENPRISLRPGEDERRCIERLAHTEGPALLALCRDIAENGLGIDPIVVSRDNDQWLVRDGNRRVTALKLLNNPDQSPPELATQVRRARDSITEIPKEIQCDISENEDAIIEHISRQHRGAGSGEGLRQWEAVERALFELRYDLRSQDALSAKVLRYASEHELTAIPSNFPITTLTRFLTRERLAKIGFKNIDSHPPVLNQSRDTVHQRIRKIISDLSTGRVNVTRNTDSDSDSFSMMHTQDQTKYLEELLSIGSPELSGQTEDPETLDNPQQRTDKTGAEDSSNSHSNTDTGSNKPPTGTRKSSWERNHITKPIRHYGLPEIPREHQKARDVQAELTKINLKHTPMAAAVLVRLLIELTVEHYVQTNNLGGAAKKEAGNGKVGLGHRLIASAKHMNKNNILDREKTDLTIQQANKEQMSLHTLNKVVHSEYFFEGKESLNKFWDNLRPFLRECWKASA</sequence>
<dbReference type="Proteomes" id="UP001523550">
    <property type="component" value="Unassembled WGS sequence"/>
</dbReference>
<comment type="caution">
    <text evidence="2">The sequence shown here is derived from an EMBL/GenBank/DDBJ whole genome shotgun (WGS) entry which is preliminary data.</text>
</comment>
<reference evidence="2 3" key="1">
    <citation type="submission" date="2022-03" db="EMBL/GenBank/DDBJ databases">
        <title>Genomic Encyclopedia of Type Strains, Phase III (KMG-III): the genomes of soil and plant-associated and newly described type strains.</title>
        <authorList>
            <person name="Whitman W."/>
        </authorList>
    </citation>
    <scope>NUCLEOTIDE SEQUENCE [LARGE SCALE GENOMIC DNA]</scope>
    <source>
        <strain evidence="2 3">BSker1</strain>
    </source>
</reference>
<dbReference type="SUPFAM" id="SSF110849">
    <property type="entry name" value="ParB/Sulfiredoxin"/>
    <property type="match status" value="1"/>
</dbReference>
<protein>
    <recommendedName>
        <fullName evidence="4">ParB/Sulfiredoxin domain-containing protein</fullName>
    </recommendedName>
</protein>
<dbReference type="EMBL" id="JALJYF010000001">
    <property type="protein sequence ID" value="MCP1727259.1"/>
    <property type="molecule type" value="Genomic_DNA"/>
</dbReference>
<feature type="region of interest" description="Disordered" evidence="1">
    <location>
        <begin position="279"/>
        <end position="353"/>
    </location>
</feature>
<dbReference type="InterPro" id="IPR036086">
    <property type="entry name" value="ParB/Sulfiredoxin_sf"/>
</dbReference>
<evidence type="ECO:0000313" key="3">
    <source>
        <dbReference type="Proteomes" id="UP001523550"/>
    </source>
</evidence>
<dbReference type="CDD" id="cd16387">
    <property type="entry name" value="ParB_N_Srx"/>
    <property type="match status" value="1"/>
</dbReference>
<keyword evidence="3" id="KW-1185">Reference proteome</keyword>
<accession>A0ABT1G7H5</accession>
<feature type="compositionally biased region" description="Polar residues" evidence="1">
    <location>
        <begin position="304"/>
        <end position="326"/>
    </location>
</feature>
<evidence type="ECO:0000313" key="2">
    <source>
        <dbReference type="EMBL" id="MCP1727259.1"/>
    </source>
</evidence>
<proteinExistence type="predicted"/>
<evidence type="ECO:0000256" key="1">
    <source>
        <dbReference type="SAM" id="MobiDB-lite"/>
    </source>
</evidence>
<name>A0ABT1G7H5_9GAMM</name>
<evidence type="ECO:0008006" key="4">
    <source>
        <dbReference type="Google" id="ProtNLM"/>
    </source>
</evidence>
<gene>
    <name evidence="2" type="ORF">J2T60_001224</name>
</gene>
<organism evidence="2 3">
    <name type="scientific">Natronospira proteinivora</name>
    <dbReference type="NCBI Taxonomy" id="1807133"/>
    <lineage>
        <taxon>Bacteria</taxon>
        <taxon>Pseudomonadati</taxon>
        <taxon>Pseudomonadota</taxon>
        <taxon>Gammaproteobacteria</taxon>
        <taxon>Natronospirales</taxon>
        <taxon>Natronospiraceae</taxon>
        <taxon>Natronospira</taxon>
    </lineage>
</organism>
<dbReference type="Gene3D" id="3.90.1530.10">
    <property type="entry name" value="Conserved hypothetical protein from pyrococcus furiosus pfu- 392566-001, ParB domain"/>
    <property type="match status" value="1"/>
</dbReference>